<dbReference type="Proteomes" id="UP001597214">
    <property type="component" value="Unassembled WGS sequence"/>
</dbReference>
<feature type="domain" description="Pseudouridine synthase RsuA/RluA-like" evidence="5">
    <location>
        <begin position="91"/>
        <end position="240"/>
    </location>
</feature>
<evidence type="ECO:0000259" key="5">
    <source>
        <dbReference type="Pfam" id="PF00849"/>
    </source>
</evidence>
<dbReference type="EMBL" id="JBHUEM010000003">
    <property type="protein sequence ID" value="MFD1735340.1"/>
    <property type="molecule type" value="Genomic_DNA"/>
</dbReference>
<keyword evidence="4 6" id="KW-0413">Isomerase</keyword>
<comment type="catalytic activity">
    <reaction evidence="1 4">
        <text>a uridine in RNA = a pseudouridine in RNA</text>
        <dbReference type="Rhea" id="RHEA:48348"/>
        <dbReference type="Rhea" id="RHEA-COMP:12068"/>
        <dbReference type="Rhea" id="RHEA-COMP:12069"/>
        <dbReference type="ChEBI" id="CHEBI:65314"/>
        <dbReference type="ChEBI" id="CHEBI:65315"/>
    </reaction>
</comment>
<gene>
    <name evidence="6" type="ORF">ACFSCX_02065</name>
</gene>
<dbReference type="PROSITE" id="PS50889">
    <property type="entry name" value="S4"/>
    <property type="match status" value="1"/>
</dbReference>
<dbReference type="CDD" id="cd02869">
    <property type="entry name" value="PseudoU_synth_RluA_like"/>
    <property type="match status" value="1"/>
</dbReference>
<evidence type="ECO:0000256" key="1">
    <source>
        <dbReference type="ARBA" id="ARBA00000073"/>
    </source>
</evidence>
<accession>A0ABW4LMQ5</accession>
<dbReference type="EC" id="5.4.99.-" evidence="4"/>
<comment type="similarity">
    <text evidence="2 4">Belongs to the pseudouridine synthase RluA family.</text>
</comment>
<comment type="caution">
    <text evidence="6">The sequence shown here is derived from an EMBL/GenBank/DDBJ whole genome shotgun (WGS) entry which is preliminary data.</text>
</comment>
<dbReference type="PANTHER" id="PTHR21600:SF35">
    <property type="entry name" value="PSEUDOURIDINE SYNTHASE"/>
    <property type="match status" value="1"/>
</dbReference>
<evidence type="ECO:0000256" key="4">
    <source>
        <dbReference type="RuleBase" id="RU362028"/>
    </source>
</evidence>
<reference evidence="7" key="1">
    <citation type="journal article" date="2019" name="Int. J. Syst. Evol. Microbiol.">
        <title>The Global Catalogue of Microorganisms (GCM) 10K type strain sequencing project: providing services to taxonomists for standard genome sequencing and annotation.</title>
        <authorList>
            <consortium name="The Broad Institute Genomics Platform"/>
            <consortium name="The Broad Institute Genome Sequencing Center for Infectious Disease"/>
            <person name="Wu L."/>
            <person name="Ma J."/>
        </authorList>
    </citation>
    <scope>NUCLEOTIDE SEQUENCE [LARGE SCALE GENOMIC DNA]</scope>
    <source>
        <strain evidence="7">CCUG 49339</strain>
    </source>
</reference>
<dbReference type="InterPro" id="IPR006145">
    <property type="entry name" value="PsdUridine_synth_RsuA/RluA"/>
</dbReference>
<dbReference type="InterPro" id="IPR020103">
    <property type="entry name" value="PsdUridine_synth_cat_dom_sf"/>
</dbReference>
<name>A0ABW4LMQ5_9BACI</name>
<dbReference type="PROSITE" id="PS01129">
    <property type="entry name" value="PSI_RLU"/>
    <property type="match status" value="1"/>
</dbReference>
<dbReference type="InterPro" id="IPR006224">
    <property type="entry name" value="PsdUridine_synth_RluA-like_CS"/>
</dbReference>
<evidence type="ECO:0000313" key="7">
    <source>
        <dbReference type="Proteomes" id="UP001597214"/>
    </source>
</evidence>
<comment type="function">
    <text evidence="4">Responsible for synthesis of pseudouridine from uracil.</text>
</comment>
<dbReference type="InterPro" id="IPR050188">
    <property type="entry name" value="RluA_PseudoU_synthase"/>
</dbReference>
<sequence>MKLYTLAWSIPNDKNGILVREFLKEKQISKAALTDIKFRGGFIMVNNEPVTVRHILKEQDILEIGFPKEIPSEDMKAENIPLSIVYEDEVLLVINKPAGMSTIPSREHPTGSLANALLYYYKLNDIASTIHIVNRLDRDTSGLLLVAKHRYIHHLMSSQQKNGDIRRRYEALVHGTMKLDQGVVDAPIGRASHSIIEREVRSDGQRAVTHFNVLQRSIGFSHVSLNLETGRTHQIRVHMAYLGHPLLGDTLYGGERTILERQALHSCELSFFHPTRHVWMKHRVDLPADMKKLVEDK</sequence>
<evidence type="ECO:0000256" key="3">
    <source>
        <dbReference type="PROSITE-ProRule" id="PRU00182"/>
    </source>
</evidence>
<dbReference type="PANTHER" id="PTHR21600">
    <property type="entry name" value="MITOCHONDRIAL RNA PSEUDOURIDINE SYNTHASE"/>
    <property type="match status" value="1"/>
</dbReference>
<keyword evidence="3" id="KW-0694">RNA-binding</keyword>
<dbReference type="NCBIfam" id="TIGR00005">
    <property type="entry name" value="rluA_subfam"/>
    <property type="match status" value="1"/>
</dbReference>
<evidence type="ECO:0000313" key="6">
    <source>
        <dbReference type="EMBL" id="MFD1735340.1"/>
    </source>
</evidence>
<proteinExistence type="inferred from homology"/>
<dbReference type="GO" id="GO:0016853">
    <property type="term" value="F:isomerase activity"/>
    <property type="evidence" value="ECO:0007669"/>
    <property type="project" value="UniProtKB-KW"/>
</dbReference>
<keyword evidence="7" id="KW-1185">Reference proteome</keyword>
<dbReference type="RefSeq" id="WP_377926439.1">
    <property type="nucleotide sequence ID" value="NZ_JBHUEM010000003.1"/>
</dbReference>
<protein>
    <recommendedName>
        <fullName evidence="4">Pseudouridine synthase</fullName>
        <ecNumber evidence="4">5.4.99.-</ecNumber>
    </recommendedName>
</protein>
<dbReference type="Gene3D" id="3.30.2350.10">
    <property type="entry name" value="Pseudouridine synthase"/>
    <property type="match status" value="1"/>
</dbReference>
<evidence type="ECO:0000256" key="2">
    <source>
        <dbReference type="ARBA" id="ARBA00010876"/>
    </source>
</evidence>
<dbReference type="Pfam" id="PF00849">
    <property type="entry name" value="PseudoU_synth_2"/>
    <property type="match status" value="1"/>
</dbReference>
<dbReference type="InterPro" id="IPR006225">
    <property type="entry name" value="PsdUridine_synth_RluC/D"/>
</dbReference>
<organism evidence="6 7">
    <name type="scientific">Bacillus salitolerans</name>
    <dbReference type="NCBI Taxonomy" id="1437434"/>
    <lineage>
        <taxon>Bacteria</taxon>
        <taxon>Bacillati</taxon>
        <taxon>Bacillota</taxon>
        <taxon>Bacilli</taxon>
        <taxon>Bacillales</taxon>
        <taxon>Bacillaceae</taxon>
        <taxon>Bacillus</taxon>
    </lineage>
</organism>
<dbReference type="SUPFAM" id="SSF55120">
    <property type="entry name" value="Pseudouridine synthase"/>
    <property type="match status" value="1"/>
</dbReference>